<dbReference type="STRING" id="1162668.LFE_0849"/>
<dbReference type="InterPro" id="IPR001021">
    <property type="entry name" value="Ribosomal_bL25_long"/>
</dbReference>
<name>I0IMQ9_LEPFC</name>
<dbReference type="EMBL" id="AP012342">
    <property type="protein sequence ID" value="BAM06558.1"/>
    <property type="molecule type" value="Genomic_DNA"/>
</dbReference>
<dbReference type="Proteomes" id="UP000007382">
    <property type="component" value="Chromosome"/>
</dbReference>
<dbReference type="Gene3D" id="2.170.120.20">
    <property type="entry name" value="Ribosomal protein L25, beta domain"/>
    <property type="match status" value="1"/>
</dbReference>
<dbReference type="InterPro" id="IPR029751">
    <property type="entry name" value="Ribosomal_L25_dom"/>
</dbReference>
<dbReference type="InterPro" id="IPR037121">
    <property type="entry name" value="Ribosomal_bL25_C"/>
</dbReference>
<dbReference type="InterPro" id="IPR020930">
    <property type="entry name" value="Ribosomal_uL5_bac-type"/>
</dbReference>
<comment type="function">
    <text evidence="5">This is one of the proteins that binds to the 5S RNA in the ribosome where it forms part of the central protuberance.</text>
</comment>
<evidence type="ECO:0000256" key="3">
    <source>
        <dbReference type="ARBA" id="ARBA00022980"/>
    </source>
</evidence>
<sequence>MQNPIVEVKVRNDSGKGVARTLRREGMIPAVLYGKGKTVSLSMALSHVQKLFHRHAGSHAIFQIELDGIQGEKTRLALVRDIQRDPLNGRILHLDFMEISSEDLVKNRVPVEIVGEVPVGVKMGGTLDHNIRELMVECLPAIMPDHIKVDASMMNLNDSFHVRDLPVISGIRILDNPDTVLLHLVPPRSESVAVPPAGKA</sequence>
<dbReference type="RefSeq" id="WP_014449049.1">
    <property type="nucleotide sequence ID" value="NC_017094.1"/>
</dbReference>
<evidence type="ECO:0000313" key="8">
    <source>
        <dbReference type="EMBL" id="BAM06558.1"/>
    </source>
</evidence>
<comment type="subunit">
    <text evidence="5">Part of the 50S ribosomal subunit; part of the 5S rRNA/L5/L18/L25 subcomplex. Contacts the 5S rRNA. Binds to the 5S rRNA independently of L5 and L18.</text>
</comment>
<accession>I0IMQ9</accession>
<dbReference type="HAMAP" id="MF_01334">
    <property type="entry name" value="Ribosomal_bL25_CTC"/>
    <property type="match status" value="1"/>
</dbReference>
<dbReference type="NCBIfam" id="TIGR00731">
    <property type="entry name" value="bL25_bact_ctc"/>
    <property type="match status" value="1"/>
</dbReference>
<evidence type="ECO:0000313" key="9">
    <source>
        <dbReference type="Proteomes" id="UP000007382"/>
    </source>
</evidence>
<dbReference type="GO" id="GO:0006412">
    <property type="term" value="P:translation"/>
    <property type="evidence" value="ECO:0007669"/>
    <property type="project" value="UniProtKB-UniRule"/>
</dbReference>
<dbReference type="PATRIC" id="fig|1162668.3.peg.993"/>
<evidence type="ECO:0000256" key="1">
    <source>
        <dbReference type="ARBA" id="ARBA00022730"/>
    </source>
</evidence>
<keyword evidence="2 5" id="KW-0694">RNA-binding</keyword>
<dbReference type="GO" id="GO:0022625">
    <property type="term" value="C:cytosolic large ribosomal subunit"/>
    <property type="evidence" value="ECO:0007669"/>
    <property type="project" value="TreeGrafter"/>
</dbReference>
<dbReference type="PANTHER" id="PTHR33284:SF1">
    <property type="entry name" value="RIBOSOMAL PROTEIN L25_GLN-TRNA SYNTHETASE, ANTI-CODON-BINDING DOMAIN-CONTAINING PROTEIN"/>
    <property type="match status" value="1"/>
</dbReference>
<dbReference type="GO" id="GO:0003735">
    <property type="term" value="F:structural constituent of ribosome"/>
    <property type="evidence" value="ECO:0007669"/>
    <property type="project" value="InterPro"/>
</dbReference>
<protein>
    <recommendedName>
        <fullName evidence="5">Large ribosomal subunit protein bL25</fullName>
    </recommendedName>
    <alternativeName>
        <fullName evidence="5">General stress protein CTC</fullName>
    </alternativeName>
</protein>
<dbReference type="PANTHER" id="PTHR33284">
    <property type="entry name" value="RIBOSOMAL PROTEIN L25/GLN-TRNA SYNTHETASE, ANTI-CODON-BINDING DOMAIN-CONTAINING PROTEIN"/>
    <property type="match status" value="1"/>
</dbReference>
<proteinExistence type="inferred from homology"/>
<dbReference type="AlphaFoldDB" id="I0IMQ9"/>
<dbReference type="Gene3D" id="2.40.240.10">
    <property type="entry name" value="Ribosomal Protein L25, Chain P"/>
    <property type="match status" value="1"/>
</dbReference>
<reference evidence="9" key="2">
    <citation type="submission" date="2012-03" db="EMBL/GenBank/DDBJ databases">
        <title>The complete genome sequence of the pioneer microbe on fresh volcanic deposit, Leptospirillum ferrooxidans strain C2-3.</title>
        <authorList>
            <person name="Fujimura R."/>
            <person name="Sato Y."/>
            <person name="Nishizawa T."/>
            <person name="Nanba K."/>
            <person name="Oshima K."/>
            <person name="Hattori M."/>
            <person name="Kamijo T."/>
            <person name="Ohta H."/>
        </authorList>
    </citation>
    <scope>NUCLEOTIDE SEQUENCE [LARGE SCALE GENOMIC DNA]</scope>
    <source>
        <strain evidence="9">C2-3</strain>
    </source>
</reference>
<feature type="domain" description="Large ribosomal subunit protein bL25 L25" evidence="6">
    <location>
        <begin position="7"/>
        <end position="96"/>
    </location>
</feature>
<dbReference type="HOGENOM" id="CLU_075939_2_1_0"/>
<dbReference type="OrthoDB" id="9806411at2"/>
<feature type="domain" description="Large ribosomal subunit protein bL25 beta" evidence="7">
    <location>
        <begin position="105"/>
        <end position="188"/>
    </location>
</feature>
<dbReference type="SUPFAM" id="SSF50715">
    <property type="entry name" value="Ribosomal protein L25-like"/>
    <property type="match status" value="1"/>
</dbReference>
<dbReference type="Pfam" id="PF01386">
    <property type="entry name" value="Ribosomal_L25p"/>
    <property type="match status" value="1"/>
</dbReference>
<gene>
    <name evidence="5" type="primary">rplY</name>
    <name evidence="5" type="synonym">ctc</name>
    <name evidence="8" type="ordered locus">LFE_0849</name>
</gene>
<evidence type="ECO:0000256" key="4">
    <source>
        <dbReference type="ARBA" id="ARBA00023274"/>
    </source>
</evidence>
<dbReference type="CDD" id="cd00495">
    <property type="entry name" value="Ribosomal_L25_TL5_CTC"/>
    <property type="match status" value="1"/>
</dbReference>
<reference evidence="8 9" key="1">
    <citation type="journal article" date="2012" name="J. Bacteriol.">
        <title>Complete Genome Sequence of Leptospirillum ferrooxidans Strain C2-3, Isolated from a Fresh Volcanic Ash Deposit on the Island of Miyake, Japan.</title>
        <authorList>
            <person name="Fujimura R."/>
            <person name="Sato Y."/>
            <person name="Nishizawa T."/>
            <person name="Oshima K."/>
            <person name="Kim S.-W."/>
            <person name="Hattori M."/>
            <person name="Kamijo T."/>
            <person name="Ohta H."/>
        </authorList>
    </citation>
    <scope>NUCLEOTIDE SEQUENCE [LARGE SCALE GENOMIC DNA]</scope>
    <source>
        <strain evidence="8 9">C2-3</strain>
    </source>
</reference>
<dbReference type="GO" id="GO:0008097">
    <property type="term" value="F:5S rRNA binding"/>
    <property type="evidence" value="ECO:0007669"/>
    <property type="project" value="InterPro"/>
</dbReference>
<dbReference type="eggNOG" id="COG1825">
    <property type="taxonomic scope" value="Bacteria"/>
</dbReference>
<evidence type="ECO:0000256" key="5">
    <source>
        <dbReference type="HAMAP-Rule" id="MF_01334"/>
    </source>
</evidence>
<dbReference type="InterPro" id="IPR011035">
    <property type="entry name" value="Ribosomal_bL25/Gln-tRNA_synth"/>
</dbReference>
<keyword evidence="9" id="KW-1185">Reference proteome</keyword>
<dbReference type="Pfam" id="PF14693">
    <property type="entry name" value="Ribosomal_TL5_C"/>
    <property type="match status" value="1"/>
</dbReference>
<dbReference type="KEGG" id="lfc:LFE_0849"/>
<dbReference type="InterPro" id="IPR020056">
    <property type="entry name" value="Rbsml_bL25/Gln-tRNA_synth_N"/>
</dbReference>
<dbReference type="InterPro" id="IPR020057">
    <property type="entry name" value="Ribosomal_bL25_b-dom"/>
</dbReference>
<evidence type="ECO:0000256" key="2">
    <source>
        <dbReference type="ARBA" id="ARBA00022884"/>
    </source>
</evidence>
<keyword evidence="3 5" id="KW-0689">Ribosomal protein</keyword>
<evidence type="ECO:0000259" key="6">
    <source>
        <dbReference type="Pfam" id="PF01386"/>
    </source>
</evidence>
<organism evidence="8 9">
    <name type="scientific">Leptospirillum ferrooxidans (strain C2-3)</name>
    <dbReference type="NCBI Taxonomy" id="1162668"/>
    <lineage>
        <taxon>Bacteria</taxon>
        <taxon>Pseudomonadati</taxon>
        <taxon>Nitrospirota</taxon>
        <taxon>Nitrospiria</taxon>
        <taxon>Nitrospirales</taxon>
        <taxon>Nitrospiraceae</taxon>
        <taxon>Leptospirillum</taxon>
    </lineage>
</organism>
<keyword evidence="1 5" id="KW-0699">rRNA-binding</keyword>
<keyword evidence="4 5" id="KW-0687">Ribonucleoprotein</keyword>
<comment type="similarity">
    <text evidence="5">Belongs to the bacterial ribosomal protein bL25 family. CTC subfamily.</text>
</comment>
<evidence type="ECO:0000259" key="7">
    <source>
        <dbReference type="Pfam" id="PF14693"/>
    </source>
</evidence>